<dbReference type="InterPro" id="IPR037165">
    <property type="entry name" value="AldOxase/xan_DH_Mopterin-bd_sf"/>
</dbReference>
<dbReference type="Pfam" id="PF02738">
    <property type="entry name" value="MoCoBD_1"/>
    <property type="match status" value="1"/>
</dbReference>
<keyword evidence="1" id="KW-0500">Molybdenum</keyword>
<dbReference type="RefSeq" id="WP_083387629.1">
    <property type="nucleotide sequence ID" value="NZ_FNTI01000001.1"/>
</dbReference>
<evidence type="ECO:0000256" key="2">
    <source>
        <dbReference type="ARBA" id="ARBA00023002"/>
    </source>
</evidence>
<feature type="domain" description="Aldehyde oxidase/xanthine dehydrogenase a/b hammerhead" evidence="3">
    <location>
        <begin position="35"/>
        <end position="154"/>
    </location>
</feature>
<dbReference type="GO" id="GO:0016491">
    <property type="term" value="F:oxidoreductase activity"/>
    <property type="evidence" value="ECO:0007669"/>
    <property type="project" value="UniProtKB-KW"/>
</dbReference>
<gene>
    <name evidence="4" type="ORF">SAMN05444171_5591</name>
</gene>
<dbReference type="Gene3D" id="3.90.1170.50">
    <property type="entry name" value="Aldehyde oxidase/xanthine dehydrogenase, a/b hammerhead"/>
    <property type="match status" value="1"/>
</dbReference>
<evidence type="ECO:0000259" key="3">
    <source>
        <dbReference type="SMART" id="SM01008"/>
    </source>
</evidence>
<name>A0A1H5EGF7_9BRAD</name>
<dbReference type="GO" id="GO:0005506">
    <property type="term" value="F:iron ion binding"/>
    <property type="evidence" value="ECO:0007669"/>
    <property type="project" value="InterPro"/>
</dbReference>
<evidence type="ECO:0000256" key="1">
    <source>
        <dbReference type="ARBA" id="ARBA00022505"/>
    </source>
</evidence>
<organism evidence="4 5">
    <name type="scientific">Bradyrhizobium lablabi</name>
    <dbReference type="NCBI Taxonomy" id="722472"/>
    <lineage>
        <taxon>Bacteria</taxon>
        <taxon>Pseudomonadati</taxon>
        <taxon>Pseudomonadota</taxon>
        <taxon>Alphaproteobacteria</taxon>
        <taxon>Hyphomicrobiales</taxon>
        <taxon>Nitrobacteraceae</taxon>
        <taxon>Bradyrhizobium</taxon>
    </lineage>
</organism>
<accession>A0A1H5EGF7</accession>
<reference evidence="4 5" key="1">
    <citation type="submission" date="2016-10" db="EMBL/GenBank/DDBJ databases">
        <authorList>
            <person name="de Groot N.N."/>
        </authorList>
    </citation>
    <scope>NUCLEOTIDE SEQUENCE [LARGE SCALE GENOMIC DNA]</scope>
    <source>
        <strain evidence="4 5">GAS522</strain>
    </source>
</reference>
<dbReference type="InterPro" id="IPR008274">
    <property type="entry name" value="AldOxase/xan_DH_MoCoBD1"/>
</dbReference>
<dbReference type="Proteomes" id="UP000183208">
    <property type="component" value="Unassembled WGS sequence"/>
</dbReference>
<keyword evidence="2" id="KW-0560">Oxidoreductase</keyword>
<dbReference type="OrthoDB" id="8428274at2"/>
<evidence type="ECO:0000313" key="4">
    <source>
        <dbReference type="EMBL" id="SED90175.1"/>
    </source>
</evidence>
<dbReference type="SUPFAM" id="SSF56003">
    <property type="entry name" value="Molybdenum cofactor-binding domain"/>
    <property type="match status" value="1"/>
</dbReference>
<dbReference type="SMART" id="SM01008">
    <property type="entry name" value="Ald_Xan_dh_C"/>
    <property type="match status" value="1"/>
</dbReference>
<dbReference type="InterPro" id="IPR036856">
    <property type="entry name" value="Ald_Oxase/Xan_DH_a/b_sf"/>
</dbReference>
<dbReference type="InterPro" id="IPR046867">
    <property type="entry name" value="AldOxase/xan_DH_MoCoBD2"/>
</dbReference>
<dbReference type="InterPro" id="IPR000674">
    <property type="entry name" value="Ald_Oxase/Xan_DH_a/b"/>
</dbReference>
<protein>
    <submittedName>
        <fullName evidence="4">Carbon-monoxide dehydrogenase large subunit</fullName>
    </submittedName>
</protein>
<sequence>MAAIAFTATQFHTTGMTEPLLGRSINRLEDARFVRGRGRYIADLATPNALHGVVVRSPHAHARIRQIQADAARRMPGVAAVLTGSDLAADHIGPLPCAVTQIPMTTPLVVPPCHALARDVVRHVGEPVAFVVADSAESARDAAEAVVVDYEPLAPVVAITAAVTSGAPLIWPEASDNIAFRFNRGEIGPVEAAIGRAAHVVECELVNNRVVAAPLETRGALGEFDASSGRLHLTASAAGAHAIRDLLADSVFRIPREALRVSIPDVGGGFGMKNVLYPEWVLVLWAARRLGRAVKWIGDRGEDFVASVHGRDSIIRARLALDRNGRFLALDTQVLANLGAYVSTVAPVVPTMAMASAMGGVYDIPLIAFQAQGVFTNTTPVDAYRGAGKPESNYLIERLIDIAAAQLGMEALALRRKNIVSRFPYASAMGLTVEQGSFAHAIDHAVAAAEGFKARQKSSRAKGRLRGLGYACFLETARGQPNEVAELGFGEDGLIDLKVGTHSNGQGHETTYAQIAAHALGLPLERFRFRQGDTDDLDSGGGHGGARSMHQGGTALLMAAEGLIENARRLAARLLQTGVDAVNYEAGLLRVAATGQEISVDEVARVSYQLASDDVAPGLAHRATHLCDRYTFPNGCHVAEVEIDPATGEVKLARYVIFDDYGRLLDPRLTLGQVHGGVVQGIGQALFEHALYDVETGQILSGSLMDYALPRADDIPSFEGSLTPDFPSKANRLGVKGSGQAGAIAAPATIMNAVMNALTPLGVTHLDMPATPSRIWHAIEAARLR</sequence>
<evidence type="ECO:0000313" key="5">
    <source>
        <dbReference type="Proteomes" id="UP000183208"/>
    </source>
</evidence>
<dbReference type="PANTHER" id="PTHR11908:SF132">
    <property type="entry name" value="ALDEHYDE OXIDASE 1-RELATED"/>
    <property type="match status" value="1"/>
</dbReference>
<dbReference type="Pfam" id="PF01315">
    <property type="entry name" value="Ald_Xan_dh_C"/>
    <property type="match status" value="1"/>
</dbReference>
<dbReference type="Gene3D" id="3.30.365.10">
    <property type="entry name" value="Aldehyde oxidase/xanthine dehydrogenase, molybdopterin binding domain"/>
    <property type="match status" value="4"/>
</dbReference>
<proteinExistence type="predicted"/>
<dbReference type="EMBL" id="FNTI01000001">
    <property type="protein sequence ID" value="SED90175.1"/>
    <property type="molecule type" value="Genomic_DNA"/>
</dbReference>
<dbReference type="AlphaFoldDB" id="A0A1H5EGF7"/>
<dbReference type="Pfam" id="PF20256">
    <property type="entry name" value="MoCoBD_2"/>
    <property type="match status" value="1"/>
</dbReference>
<dbReference type="PANTHER" id="PTHR11908">
    <property type="entry name" value="XANTHINE DEHYDROGENASE"/>
    <property type="match status" value="1"/>
</dbReference>
<dbReference type="SUPFAM" id="SSF54665">
    <property type="entry name" value="CO dehydrogenase molybdoprotein N-domain-like"/>
    <property type="match status" value="1"/>
</dbReference>
<dbReference type="InterPro" id="IPR016208">
    <property type="entry name" value="Ald_Oxase/xanthine_DH-like"/>
</dbReference>